<feature type="region of interest" description="Disordered" evidence="1">
    <location>
        <begin position="237"/>
        <end position="375"/>
    </location>
</feature>
<accession>A0A5C3NI02</accession>
<evidence type="ECO:0000313" key="3">
    <source>
        <dbReference type="Proteomes" id="UP000305948"/>
    </source>
</evidence>
<reference evidence="2 3" key="1">
    <citation type="journal article" date="2019" name="Nat. Ecol. Evol.">
        <title>Megaphylogeny resolves global patterns of mushroom evolution.</title>
        <authorList>
            <person name="Varga T."/>
            <person name="Krizsan K."/>
            <person name="Foldi C."/>
            <person name="Dima B."/>
            <person name="Sanchez-Garcia M."/>
            <person name="Sanchez-Ramirez S."/>
            <person name="Szollosi G.J."/>
            <person name="Szarkandi J.G."/>
            <person name="Papp V."/>
            <person name="Albert L."/>
            <person name="Andreopoulos W."/>
            <person name="Angelini C."/>
            <person name="Antonin V."/>
            <person name="Barry K.W."/>
            <person name="Bougher N.L."/>
            <person name="Buchanan P."/>
            <person name="Buyck B."/>
            <person name="Bense V."/>
            <person name="Catcheside P."/>
            <person name="Chovatia M."/>
            <person name="Cooper J."/>
            <person name="Damon W."/>
            <person name="Desjardin D."/>
            <person name="Finy P."/>
            <person name="Geml J."/>
            <person name="Haridas S."/>
            <person name="Hughes K."/>
            <person name="Justo A."/>
            <person name="Karasinski D."/>
            <person name="Kautmanova I."/>
            <person name="Kiss B."/>
            <person name="Kocsube S."/>
            <person name="Kotiranta H."/>
            <person name="LaButti K.M."/>
            <person name="Lechner B.E."/>
            <person name="Liimatainen K."/>
            <person name="Lipzen A."/>
            <person name="Lukacs Z."/>
            <person name="Mihaltcheva S."/>
            <person name="Morgado L.N."/>
            <person name="Niskanen T."/>
            <person name="Noordeloos M.E."/>
            <person name="Ohm R.A."/>
            <person name="Ortiz-Santana B."/>
            <person name="Ovrebo C."/>
            <person name="Racz N."/>
            <person name="Riley R."/>
            <person name="Savchenko A."/>
            <person name="Shiryaev A."/>
            <person name="Soop K."/>
            <person name="Spirin V."/>
            <person name="Szebenyi C."/>
            <person name="Tomsovsky M."/>
            <person name="Tulloss R.E."/>
            <person name="Uehling J."/>
            <person name="Grigoriev I.V."/>
            <person name="Vagvolgyi C."/>
            <person name="Papp T."/>
            <person name="Martin F.M."/>
            <person name="Miettinen O."/>
            <person name="Hibbett D.S."/>
            <person name="Nagy L.G."/>
        </authorList>
    </citation>
    <scope>NUCLEOTIDE SEQUENCE [LARGE SCALE GENOMIC DNA]</scope>
    <source>
        <strain evidence="2 3">OMC1185</strain>
    </source>
</reference>
<evidence type="ECO:0000256" key="1">
    <source>
        <dbReference type="SAM" id="MobiDB-lite"/>
    </source>
</evidence>
<feature type="compositionally biased region" description="Polar residues" evidence="1">
    <location>
        <begin position="246"/>
        <end position="257"/>
    </location>
</feature>
<dbReference type="EMBL" id="ML213504">
    <property type="protein sequence ID" value="TFK56096.1"/>
    <property type="molecule type" value="Genomic_DNA"/>
</dbReference>
<feature type="compositionally biased region" description="Low complexity" evidence="1">
    <location>
        <begin position="54"/>
        <end position="66"/>
    </location>
</feature>
<dbReference type="Proteomes" id="UP000305948">
    <property type="component" value="Unassembled WGS sequence"/>
</dbReference>
<feature type="compositionally biased region" description="Low complexity" evidence="1">
    <location>
        <begin position="290"/>
        <end position="319"/>
    </location>
</feature>
<dbReference type="OrthoDB" id="3269047at2759"/>
<organism evidence="2 3">
    <name type="scientific">Heliocybe sulcata</name>
    <dbReference type="NCBI Taxonomy" id="5364"/>
    <lineage>
        <taxon>Eukaryota</taxon>
        <taxon>Fungi</taxon>
        <taxon>Dikarya</taxon>
        <taxon>Basidiomycota</taxon>
        <taxon>Agaricomycotina</taxon>
        <taxon>Agaricomycetes</taxon>
        <taxon>Gloeophyllales</taxon>
        <taxon>Gloeophyllaceae</taxon>
        <taxon>Heliocybe</taxon>
    </lineage>
</organism>
<feature type="region of interest" description="Disordered" evidence="1">
    <location>
        <begin position="26"/>
        <end position="66"/>
    </location>
</feature>
<feature type="compositionally biased region" description="Basic and acidic residues" evidence="1">
    <location>
        <begin position="259"/>
        <end position="273"/>
    </location>
</feature>
<feature type="region of interest" description="Disordered" evidence="1">
    <location>
        <begin position="178"/>
        <end position="208"/>
    </location>
</feature>
<evidence type="ECO:0000313" key="2">
    <source>
        <dbReference type="EMBL" id="TFK56096.1"/>
    </source>
</evidence>
<name>A0A5C3NI02_9AGAM</name>
<keyword evidence="3" id="KW-1185">Reference proteome</keyword>
<feature type="region of interest" description="Disordered" evidence="1">
    <location>
        <begin position="79"/>
        <end position="110"/>
    </location>
</feature>
<gene>
    <name evidence="2" type="ORF">OE88DRAFT_1693003</name>
</gene>
<feature type="compositionally biased region" description="Basic and acidic residues" evidence="1">
    <location>
        <begin position="320"/>
        <end position="330"/>
    </location>
</feature>
<dbReference type="AlphaFoldDB" id="A0A5C3NI02"/>
<sequence>MAASTKPTTLLSVDLTTNGMAHIAQAPPTPVSLAHPRMPPHRRASSAGGSITFSVPLSSGSPSTPSSLLNAVNVASMPRGEAMGPFQAPLHTTHHPRDNPRPQSPPQDDASLLTLASSAFGMPGARIGVNALMTAGGSTTGHAEDSISRFEVGTVDSLSHFVGDDQDRDVDASVRALRPRSSRRGSWESEASEWSAKVGTGPGSMLRDRSFRTSYSARTGVLLGGDNEVDEEVTIDEGVNDEDAVTQESNARASTSAGDEDRVTNDSATEEHLYLPPSSAEAKGKEQSVTSPEEATPQPEPQEITPSTSLTPVTVQEPETTPKNEEKKGYFDAAKAHGGQEGLKVPETPREATTPSSIAPSEAWMTAPSTPMTLA</sequence>
<proteinExistence type="predicted"/>
<protein>
    <submittedName>
        <fullName evidence="2">Uncharacterized protein</fullName>
    </submittedName>
</protein>